<evidence type="ECO:0000313" key="2">
    <source>
        <dbReference type="EnsemblPlants" id="Zm00001eb195470_P001"/>
    </source>
</evidence>
<dbReference type="Proteomes" id="UP000007305">
    <property type="component" value="Chromosome 4"/>
</dbReference>
<dbReference type="Gramene" id="Zm00001eb195470_T001">
    <property type="protein sequence ID" value="Zm00001eb195470_P001"/>
    <property type="gene ID" value="Zm00001eb195470"/>
</dbReference>
<accession>A0A804NYB8</accession>
<keyword evidence="3" id="KW-1185">Reference proteome</keyword>
<reference evidence="2" key="3">
    <citation type="submission" date="2021-05" db="UniProtKB">
        <authorList>
            <consortium name="EnsemblPlants"/>
        </authorList>
    </citation>
    <scope>IDENTIFICATION</scope>
    <source>
        <strain evidence="2">cv. B73</strain>
    </source>
</reference>
<organism evidence="2 3">
    <name type="scientific">Zea mays</name>
    <name type="common">Maize</name>
    <dbReference type="NCBI Taxonomy" id="4577"/>
    <lineage>
        <taxon>Eukaryota</taxon>
        <taxon>Viridiplantae</taxon>
        <taxon>Streptophyta</taxon>
        <taxon>Embryophyta</taxon>
        <taxon>Tracheophyta</taxon>
        <taxon>Spermatophyta</taxon>
        <taxon>Magnoliopsida</taxon>
        <taxon>Liliopsida</taxon>
        <taxon>Poales</taxon>
        <taxon>Poaceae</taxon>
        <taxon>PACMAD clade</taxon>
        <taxon>Panicoideae</taxon>
        <taxon>Andropogonodae</taxon>
        <taxon>Andropogoneae</taxon>
        <taxon>Tripsacinae</taxon>
        <taxon>Zea</taxon>
    </lineage>
</organism>
<feature type="compositionally biased region" description="Low complexity" evidence="1">
    <location>
        <begin position="40"/>
        <end position="49"/>
    </location>
</feature>
<dbReference type="EnsemblPlants" id="Zm00001eb195470_T001">
    <property type="protein sequence ID" value="Zm00001eb195470_P001"/>
    <property type="gene ID" value="Zm00001eb195470"/>
</dbReference>
<feature type="region of interest" description="Disordered" evidence="1">
    <location>
        <begin position="25"/>
        <end position="55"/>
    </location>
</feature>
<name>A0A804NYB8_MAIZE</name>
<sequence>MTRLTGPTNRRGSGTARRVLAWRRHRGRRSEAERRRGCLSSAASSSRPPAASPPPCCWVPTRASGRRWSAGARTCERRGGPSSCTTHFAADAATRAAFTAALVDAARADLNVCCTWAFNDGGYRALQLKHFSYDEEVFYVRARRDSVASAALVW</sequence>
<reference evidence="3" key="1">
    <citation type="journal article" date="2009" name="Science">
        <title>The B73 maize genome: complexity, diversity, and dynamics.</title>
        <authorList>
            <person name="Schnable P.S."/>
            <person name="Ware D."/>
            <person name="Fulton R.S."/>
            <person name="Stein J.C."/>
            <person name="Wei F."/>
            <person name="Pasternak S."/>
            <person name="Liang C."/>
            <person name="Zhang J."/>
            <person name="Fulton L."/>
            <person name="Graves T.A."/>
            <person name="Minx P."/>
            <person name="Reily A.D."/>
            <person name="Courtney L."/>
            <person name="Kruchowski S.S."/>
            <person name="Tomlinson C."/>
            <person name="Strong C."/>
            <person name="Delehaunty K."/>
            <person name="Fronick C."/>
            <person name="Courtney B."/>
            <person name="Rock S.M."/>
            <person name="Belter E."/>
            <person name="Du F."/>
            <person name="Kim K."/>
            <person name="Abbott R.M."/>
            <person name="Cotton M."/>
            <person name="Levy A."/>
            <person name="Marchetto P."/>
            <person name="Ochoa K."/>
            <person name="Jackson S.M."/>
            <person name="Gillam B."/>
            <person name="Chen W."/>
            <person name="Yan L."/>
            <person name="Higginbotham J."/>
            <person name="Cardenas M."/>
            <person name="Waligorski J."/>
            <person name="Applebaum E."/>
            <person name="Phelps L."/>
            <person name="Falcone J."/>
            <person name="Kanchi K."/>
            <person name="Thane T."/>
            <person name="Scimone A."/>
            <person name="Thane N."/>
            <person name="Henke J."/>
            <person name="Wang T."/>
            <person name="Ruppert J."/>
            <person name="Shah N."/>
            <person name="Rotter K."/>
            <person name="Hodges J."/>
            <person name="Ingenthron E."/>
            <person name="Cordes M."/>
            <person name="Kohlberg S."/>
            <person name="Sgro J."/>
            <person name="Delgado B."/>
            <person name="Mead K."/>
            <person name="Chinwalla A."/>
            <person name="Leonard S."/>
            <person name="Crouse K."/>
            <person name="Collura K."/>
            <person name="Kudrna D."/>
            <person name="Currie J."/>
            <person name="He R."/>
            <person name="Angelova A."/>
            <person name="Rajasekar S."/>
            <person name="Mueller T."/>
            <person name="Lomeli R."/>
            <person name="Scara G."/>
            <person name="Ko A."/>
            <person name="Delaney K."/>
            <person name="Wissotski M."/>
            <person name="Lopez G."/>
            <person name="Campos D."/>
            <person name="Braidotti M."/>
            <person name="Ashley E."/>
            <person name="Golser W."/>
            <person name="Kim H."/>
            <person name="Lee S."/>
            <person name="Lin J."/>
            <person name="Dujmic Z."/>
            <person name="Kim W."/>
            <person name="Talag J."/>
            <person name="Zuccolo A."/>
            <person name="Fan C."/>
            <person name="Sebastian A."/>
            <person name="Kramer M."/>
            <person name="Spiegel L."/>
            <person name="Nascimento L."/>
            <person name="Zutavern T."/>
            <person name="Miller B."/>
            <person name="Ambroise C."/>
            <person name="Muller S."/>
            <person name="Spooner W."/>
            <person name="Narechania A."/>
            <person name="Ren L."/>
            <person name="Wei S."/>
            <person name="Kumari S."/>
            <person name="Faga B."/>
            <person name="Levy M.J."/>
            <person name="McMahan L."/>
            <person name="Van Buren P."/>
            <person name="Vaughn M.W."/>
            <person name="Ying K."/>
            <person name="Yeh C.-T."/>
            <person name="Emrich S.J."/>
            <person name="Jia Y."/>
            <person name="Kalyanaraman A."/>
            <person name="Hsia A.-P."/>
            <person name="Barbazuk W.B."/>
            <person name="Baucom R.S."/>
            <person name="Brutnell T.P."/>
            <person name="Carpita N.C."/>
            <person name="Chaparro C."/>
            <person name="Chia J.-M."/>
            <person name="Deragon J.-M."/>
            <person name="Estill J.C."/>
            <person name="Fu Y."/>
            <person name="Jeddeloh J.A."/>
            <person name="Han Y."/>
            <person name="Lee H."/>
            <person name="Li P."/>
            <person name="Lisch D.R."/>
            <person name="Liu S."/>
            <person name="Liu Z."/>
            <person name="Nagel D.H."/>
            <person name="McCann M.C."/>
            <person name="SanMiguel P."/>
            <person name="Myers A.M."/>
            <person name="Nettleton D."/>
            <person name="Nguyen J."/>
            <person name="Penning B.W."/>
            <person name="Ponnala L."/>
            <person name="Schneider K.L."/>
            <person name="Schwartz D.C."/>
            <person name="Sharma A."/>
            <person name="Soderlund C."/>
            <person name="Springer N.M."/>
            <person name="Sun Q."/>
            <person name="Wang H."/>
            <person name="Waterman M."/>
            <person name="Westerman R."/>
            <person name="Wolfgruber T.K."/>
            <person name="Yang L."/>
            <person name="Yu Y."/>
            <person name="Zhang L."/>
            <person name="Zhou S."/>
            <person name="Zhu Q."/>
            <person name="Bennetzen J.L."/>
            <person name="Dawe R.K."/>
            <person name="Jiang J."/>
            <person name="Jiang N."/>
            <person name="Presting G.G."/>
            <person name="Wessler S.R."/>
            <person name="Aluru S."/>
            <person name="Martienssen R.A."/>
            <person name="Clifton S.W."/>
            <person name="McCombie W.R."/>
            <person name="Wing R.A."/>
            <person name="Wilson R.K."/>
        </authorList>
    </citation>
    <scope>NUCLEOTIDE SEQUENCE [LARGE SCALE GENOMIC DNA]</scope>
    <source>
        <strain evidence="3">cv. B73</strain>
    </source>
</reference>
<protein>
    <submittedName>
        <fullName evidence="2">Uncharacterized protein</fullName>
    </submittedName>
</protein>
<evidence type="ECO:0000256" key="1">
    <source>
        <dbReference type="SAM" id="MobiDB-lite"/>
    </source>
</evidence>
<dbReference type="AlphaFoldDB" id="A0A804NYB8"/>
<reference evidence="2" key="2">
    <citation type="submission" date="2019-07" db="EMBL/GenBank/DDBJ databases">
        <authorList>
            <person name="Seetharam A."/>
            <person name="Woodhouse M."/>
            <person name="Cannon E."/>
        </authorList>
    </citation>
    <scope>NUCLEOTIDE SEQUENCE [LARGE SCALE GENOMIC DNA]</scope>
    <source>
        <strain evidence="2">cv. B73</strain>
    </source>
</reference>
<evidence type="ECO:0000313" key="3">
    <source>
        <dbReference type="Proteomes" id="UP000007305"/>
    </source>
</evidence>
<dbReference type="InParanoid" id="A0A804NYB8"/>
<proteinExistence type="predicted"/>